<gene>
    <name evidence="2" type="ORF">CRG98_020142</name>
</gene>
<evidence type="ECO:0000256" key="1">
    <source>
        <dbReference type="SAM" id="MobiDB-lite"/>
    </source>
</evidence>
<evidence type="ECO:0000313" key="2">
    <source>
        <dbReference type="EMBL" id="PKI59511.1"/>
    </source>
</evidence>
<feature type="region of interest" description="Disordered" evidence="1">
    <location>
        <begin position="227"/>
        <end position="257"/>
    </location>
</feature>
<keyword evidence="3" id="KW-1185">Reference proteome</keyword>
<dbReference type="Proteomes" id="UP000233551">
    <property type="component" value="Unassembled WGS sequence"/>
</dbReference>
<comment type="caution">
    <text evidence="2">The sequence shown here is derived from an EMBL/GenBank/DDBJ whole genome shotgun (WGS) entry which is preliminary data.</text>
</comment>
<name>A0A2I0JTB9_PUNGR</name>
<accession>A0A2I0JTB9</accession>
<feature type="compositionally biased region" description="Polar residues" evidence="1">
    <location>
        <begin position="180"/>
        <end position="190"/>
    </location>
</feature>
<dbReference type="EMBL" id="PGOL01001269">
    <property type="protein sequence ID" value="PKI59511.1"/>
    <property type="molecule type" value="Genomic_DNA"/>
</dbReference>
<dbReference type="STRING" id="22663.A0A2I0JTB9"/>
<sequence length="340" mass="36974">MPNLNKIYAMVAHEEVQRSVHHSRESGSGNVRFAARDGAGFNYGKADFNLGNGGSLRLPHRGGRPYCDYCGRVGYIQATCYHLNDMPNTRKNVFQSLLILINITPSFVLSGKTPYELLFGPAPSYDHLRIFGSLCYAHYHPQSKLNLARDRERECGGPTDTRWTNPLDVQAELSWPIDNTDSIEPQTHLSPGSPGLGHRFSPGSASSSPTRPVTAVISSGLSLSNSAPALSPGTALDSSLSIRSRGSSSDLTEASANDLPLDIDDTGCPKRNTRLPAKFNDCNVTHIAFCVEPPTPPPGQIQSLEVLRCVPISPGIHNPLFAYRMVIRLLGVQGRVPRCE</sequence>
<feature type="region of interest" description="Disordered" evidence="1">
    <location>
        <begin position="180"/>
        <end position="213"/>
    </location>
</feature>
<organism evidence="2 3">
    <name type="scientific">Punica granatum</name>
    <name type="common">Pomegranate</name>
    <dbReference type="NCBI Taxonomy" id="22663"/>
    <lineage>
        <taxon>Eukaryota</taxon>
        <taxon>Viridiplantae</taxon>
        <taxon>Streptophyta</taxon>
        <taxon>Embryophyta</taxon>
        <taxon>Tracheophyta</taxon>
        <taxon>Spermatophyta</taxon>
        <taxon>Magnoliopsida</taxon>
        <taxon>eudicotyledons</taxon>
        <taxon>Gunneridae</taxon>
        <taxon>Pentapetalae</taxon>
        <taxon>rosids</taxon>
        <taxon>malvids</taxon>
        <taxon>Myrtales</taxon>
        <taxon>Lythraceae</taxon>
        <taxon>Punica</taxon>
    </lineage>
</organism>
<evidence type="ECO:0000313" key="3">
    <source>
        <dbReference type="Proteomes" id="UP000233551"/>
    </source>
</evidence>
<evidence type="ECO:0008006" key="4">
    <source>
        <dbReference type="Google" id="ProtNLM"/>
    </source>
</evidence>
<proteinExistence type="predicted"/>
<protein>
    <recommendedName>
        <fullName evidence="4">CCHC-type domain-containing protein</fullName>
    </recommendedName>
</protein>
<reference evidence="2 3" key="1">
    <citation type="submission" date="2017-11" db="EMBL/GenBank/DDBJ databases">
        <title>De-novo sequencing of pomegranate (Punica granatum L.) genome.</title>
        <authorList>
            <person name="Akparov Z."/>
            <person name="Amiraslanov A."/>
            <person name="Hajiyeva S."/>
            <person name="Abbasov M."/>
            <person name="Kaur K."/>
            <person name="Hamwieh A."/>
            <person name="Solovyev V."/>
            <person name="Salamov A."/>
            <person name="Braich B."/>
            <person name="Kosarev P."/>
            <person name="Mahmoud A."/>
            <person name="Hajiyev E."/>
            <person name="Babayeva S."/>
            <person name="Izzatullayeva V."/>
            <person name="Mammadov A."/>
            <person name="Mammadov A."/>
            <person name="Sharifova S."/>
            <person name="Ojaghi J."/>
            <person name="Eynullazada K."/>
            <person name="Bayramov B."/>
            <person name="Abdulazimova A."/>
            <person name="Shahmuradov I."/>
        </authorList>
    </citation>
    <scope>NUCLEOTIDE SEQUENCE [LARGE SCALE GENOMIC DNA]</scope>
    <source>
        <strain evidence="3">cv. AG2017</strain>
        <tissue evidence="2">Leaf</tissue>
    </source>
</reference>
<feature type="compositionally biased region" description="Low complexity" evidence="1">
    <location>
        <begin position="227"/>
        <end position="251"/>
    </location>
</feature>
<dbReference type="AlphaFoldDB" id="A0A2I0JTB9"/>